<feature type="transmembrane region" description="Helical" evidence="1">
    <location>
        <begin position="47"/>
        <end position="68"/>
    </location>
</feature>
<keyword evidence="1" id="KW-0812">Transmembrane</keyword>
<dbReference type="InterPro" id="IPR036259">
    <property type="entry name" value="MFS_trans_sf"/>
</dbReference>
<feature type="transmembrane region" description="Helical" evidence="1">
    <location>
        <begin position="303"/>
        <end position="320"/>
    </location>
</feature>
<gene>
    <name evidence="2" type="ORF">PhaeoP88_00210</name>
</gene>
<dbReference type="Proteomes" id="UP000236447">
    <property type="component" value="Chromosome"/>
</dbReference>
<sequence length="423" mass="43517">MGGANSIYKLITDAKAPDQQAADRVATHVTALTATKLADGLIDPKLVLAWLLNAIGAPGYLIGVLVPVRESGSLLPQLALAQRIEQSRQRKYYWAAGSALQGLAALGMAAAALLLPGYWAGWVILVCLALLAVARSACSASYKDILARTVDKGKRGSVSGTAGTLAASGVFLFAVLLSTGVLPRTTVAISLVVALAGVFWLGSAAIFARLGEPEAAPQEAEGFAPNELLRPLKEDRELRRYIGTRALLISTALAPPFLVMLGGRNAESGFGNLGLLVLASSVAAIVSSYIWGKLSDRSSRQTLMVSGALSAVTLTMAAAVGWATGAPASVIVAGFVFVAQIAYQGARAGRKTHLTDMDTHGHTSVYTALSNTMIGVLLLLGGGFGLLADAIGAAPVLAILAMLSGLGAALGTRLSEVQDEADD</sequence>
<keyword evidence="1" id="KW-0472">Membrane</keyword>
<dbReference type="Gene3D" id="1.20.1250.20">
    <property type="entry name" value="MFS general substrate transporter like domains"/>
    <property type="match status" value="1"/>
</dbReference>
<reference evidence="2 3" key="1">
    <citation type="journal article" date="2017" name="Front. Microbiol.">
        <title>Phaeobacter piscinae sp. nov., a species of the Roseobacter group and potential aquaculture probiont.</title>
        <authorList>
            <person name="Sonnenschein E.C."/>
            <person name="Phippen C.B.W."/>
            <person name="Nielsen K.F."/>
            <person name="Mateiu R.V."/>
            <person name="Melchiorsen J."/>
            <person name="Gram L."/>
            <person name="Overmann J."/>
            <person name="Freese H.M."/>
        </authorList>
    </citation>
    <scope>NUCLEOTIDE SEQUENCE [LARGE SCALE GENOMIC DNA]</scope>
    <source>
        <strain evidence="2 3">P88</strain>
    </source>
</reference>
<dbReference type="SUPFAM" id="SSF103473">
    <property type="entry name" value="MFS general substrate transporter"/>
    <property type="match status" value="1"/>
</dbReference>
<evidence type="ECO:0000256" key="1">
    <source>
        <dbReference type="SAM" id="Phobius"/>
    </source>
</evidence>
<name>A0A2I7K4V7_9RHOB</name>
<dbReference type="InterPro" id="IPR052528">
    <property type="entry name" value="Sugar_transport-like"/>
</dbReference>
<evidence type="ECO:0000313" key="2">
    <source>
        <dbReference type="EMBL" id="AUQ97615.1"/>
    </source>
</evidence>
<feature type="transmembrane region" description="Helical" evidence="1">
    <location>
        <begin position="364"/>
        <end position="384"/>
    </location>
</feature>
<feature type="transmembrane region" description="Helical" evidence="1">
    <location>
        <begin position="326"/>
        <end position="343"/>
    </location>
</feature>
<organism evidence="2 3">
    <name type="scientific">Phaeobacter inhibens</name>
    <dbReference type="NCBI Taxonomy" id="221822"/>
    <lineage>
        <taxon>Bacteria</taxon>
        <taxon>Pseudomonadati</taxon>
        <taxon>Pseudomonadota</taxon>
        <taxon>Alphaproteobacteria</taxon>
        <taxon>Rhodobacterales</taxon>
        <taxon>Roseobacteraceae</taxon>
        <taxon>Phaeobacter</taxon>
    </lineage>
</organism>
<feature type="transmembrane region" description="Helical" evidence="1">
    <location>
        <begin position="158"/>
        <end position="181"/>
    </location>
</feature>
<feature type="transmembrane region" description="Helical" evidence="1">
    <location>
        <begin position="242"/>
        <end position="261"/>
    </location>
</feature>
<reference evidence="2 3" key="2">
    <citation type="journal article" date="2017" name="Genome Biol. Evol.">
        <title>Trajectories and Drivers of Genome Evolution in Surface-Associated Marine Phaeobacter.</title>
        <authorList>
            <person name="Freese H.M."/>
            <person name="Sikorski J."/>
            <person name="Bunk B."/>
            <person name="Scheuner C."/>
            <person name="Meier-Kolthoff J.P."/>
            <person name="Sproer C."/>
            <person name="Gram L."/>
            <person name="Overmann J."/>
        </authorList>
    </citation>
    <scope>NUCLEOTIDE SEQUENCE [LARGE SCALE GENOMIC DNA]</scope>
    <source>
        <strain evidence="2 3">P88</strain>
    </source>
</reference>
<dbReference type="PANTHER" id="PTHR23526:SF4">
    <property type="entry name" value="INTEGRAL MEMBRANE TRANSPORT PROTEIN"/>
    <property type="match status" value="1"/>
</dbReference>
<keyword evidence="1" id="KW-1133">Transmembrane helix</keyword>
<dbReference type="RefSeq" id="WP_102882898.1">
    <property type="nucleotide sequence ID" value="NZ_CP010725.1"/>
</dbReference>
<dbReference type="EMBL" id="CP010725">
    <property type="protein sequence ID" value="AUQ97615.1"/>
    <property type="molecule type" value="Genomic_DNA"/>
</dbReference>
<dbReference type="AlphaFoldDB" id="A0A2I7K4V7"/>
<proteinExistence type="predicted"/>
<feature type="transmembrane region" description="Helical" evidence="1">
    <location>
        <begin position="92"/>
        <end position="113"/>
    </location>
</feature>
<feature type="transmembrane region" description="Helical" evidence="1">
    <location>
        <begin position="390"/>
        <end position="410"/>
    </location>
</feature>
<feature type="transmembrane region" description="Helical" evidence="1">
    <location>
        <begin position="119"/>
        <end position="138"/>
    </location>
</feature>
<feature type="transmembrane region" description="Helical" evidence="1">
    <location>
        <begin position="273"/>
        <end position="291"/>
    </location>
</feature>
<protein>
    <submittedName>
        <fullName evidence="2">Major Facilitator Superfamily protein</fullName>
    </submittedName>
</protein>
<feature type="transmembrane region" description="Helical" evidence="1">
    <location>
        <begin position="187"/>
        <end position="208"/>
    </location>
</feature>
<evidence type="ECO:0000313" key="3">
    <source>
        <dbReference type="Proteomes" id="UP000236447"/>
    </source>
</evidence>
<dbReference type="PANTHER" id="PTHR23526">
    <property type="entry name" value="INTEGRAL MEMBRANE TRANSPORT PROTEIN-RELATED"/>
    <property type="match status" value="1"/>
</dbReference>
<accession>A0A2I7K4V7</accession>